<dbReference type="Gene3D" id="3.30.750.24">
    <property type="entry name" value="STAS domain"/>
    <property type="match status" value="1"/>
</dbReference>
<dbReference type="AlphaFoldDB" id="A0A6L7F1F0"/>
<evidence type="ECO:0000259" key="3">
    <source>
        <dbReference type="PROSITE" id="PS50801"/>
    </source>
</evidence>
<dbReference type="EMBL" id="WUEK01000008">
    <property type="protein sequence ID" value="MXG90651.1"/>
    <property type="molecule type" value="Genomic_DNA"/>
</dbReference>
<dbReference type="CDD" id="cd07043">
    <property type="entry name" value="STAS_anti-anti-sigma_factors"/>
    <property type="match status" value="1"/>
</dbReference>
<evidence type="ECO:0000313" key="5">
    <source>
        <dbReference type="Proteomes" id="UP000473325"/>
    </source>
</evidence>
<dbReference type="NCBIfam" id="TIGR00377">
    <property type="entry name" value="ant_ant_sig"/>
    <property type="match status" value="1"/>
</dbReference>
<dbReference type="PANTHER" id="PTHR33495">
    <property type="entry name" value="ANTI-SIGMA FACTOR ANTAGONIST TM_1081-RELATED-RELATED"/>
    <property type="match status" value="1"/>
</dbReference>
<reference evidence="4 5" key="1">
    <citation type="submission" date="2019-12" db="EMBL/GenBank/DDBJ databases">
        <authorList>
            <person name="Kun Z."/>
        </authorList>
    </citation>
    <scope>NUCLEOTIDE SEQUENCE [LARGE SCALE GENOMIC DNA]</scope>
    <source>
        <strain evidence="4 5">YIM 123512</strain>
    </source>
</reference>
<comment type="similarity">
    <text evidence="1 2">Belongs to the anti-sigma-factor antagonist family.</text>
</comment>
<dbReference type="PROSITE" id="PS50801">
    <property type="entry name" value="STAS"/>
    <property type="match status" value="1"/>
</dbReference>
<evidence type="ECO:0000256" key="1">
    <source>
        <dbReference type="ARBA" id="ARBA00009013"/>
    </source>
</evidence>
<protein>
    <recommendedName>
        <fullName evidence="2">Anti-sigma factor antagonist</fullName>
    </recommendedName>
</protein>
<accession>A0A6L7F1F0</accession>
<keyword evidence="5" id="KW-1185">Reference proteome</keyword>
<dbReference type="Proteomes" id="UP000473325">
    <property type="component" value="Unassembled WGS sequence"/>
</dbReference>
<dbReference type="InterPro" id="IPR002645">
    <property type="entry name" value="STAS_dom"/>
</dbReference>
<gene>
    <name evidence="4" type="ORF">GRQ65_13935</name>
</gene>
<dbReference type="GO" id="GO:0043856">
    <property type="term" value="F:anti-sigma factor antagonist activity"/>
    <property type="evidence" value="ECO:0007669"/>
    <property type="project" value="InterPro"/>
</dbReference>
<dbReference type="InterPro" id="IPR003658">
    <property type="entry name" value="Anti-sigma_ant"/>
</dbReference>
<name>A0A6L7F1F0_9ACTN</name>
<evidence type="ECO:0000313" key="4">
    <source>
        <dbReference type="EMBL" id="MXG90651.1"/>
    </source>
</evidence>
<proteinExistence type="inferred from homology"/>
<dbReference type="SUPFAM" id="SSF52091">
    <property type="entry name" value="SpoIIaa-like"/>
    <property type="match status" value="1"/>
</dbReference>
<dbReference type="InterPro" id="IPR036513">
    <property type="entry name" value="STAS_dom_sf"/>
</dbReference>
<organism evidence="4 5">
    <name type="scientific">Nocardioides flavescens</name>
    <dbReference type="NCBI Taxonomy" id="2691959"/>
    <lineage>
        <taxon>Bacteria</taxon>
        <taxon>Bacillati</taxon>
        <taxon>Actinomycetota</taxon>
        <taxon>Actinomycetes</taxon>
        <taxon>Propionibacteriales</taxon>
        <taxon>Nocardioidaceae</taxon>
        <taxon>Nocardioides</taxon>
    </lineage>
</organism>
<sequence>MSRHGGVDVVAVRGEIDVATSPKLRAVVTDPEVCVQPSLVVDLTAVEFLDSTAIGVLIAARRRSGADGRRFAIVCPPGQARRVIDMVALPGLIDVFEALPEALSVLELV</sequence>
<comment type="caution">
    <text evidence="4">The sequence shown here is derived from an EMBL/GenBank/DDBJ whole genome shotgun (WGS) entry which is preliminary data.</text>
</comment>
<dbReference type="PANTHER" id="PTHR33495:SF2">
    <property type="entry name" value="ANTI-SIGMA FACTOR ANTAGONIST TM_1081-RELATED"/>
    <property type="match status" value="1"/>
</dbReference>
<evidence type="ECO:0000256" key="2">
    <source>
        <dbReference type="RuleBase" id="RU003749"/>
    </source>
</evidence>
<dbReference type="Pfam" id="PF01740">
    <property type="entry name" value="STAS"/>
    <property type="match status" value="1"/>
</dbReference>
<feature type="domain" description="STAS" evidence="3">
    <location>
        <begin position="1"/>
        <end position="106"/>
    </location>
</feature>